<accession>A0A173V4U9</accession>
<proteinExistence type="predicted"/>
<protein>
    <submittedName>
        <fullName evidence="1">Uncharacterized protein</fullName>
    </submittedName>
</protein>
<dbReference type="RefSeq" id="WP_055186844.1">
    <property type="nucleotide sequence ID" value="NZ_CYXN01000033.1"/>
</dbReference>
<evidence type="ECO:0000313" key="1">
    <source>
        <dbReference type="EMBL" id="CUN21730.1"/>
    </source>
</evidence>
<name>A0A173V4U9_9FIRM</name>
<dbReference type="Proteomes" id="UP000095649">
    <property type="component" value="Unassembled WGS sequence"/>
</dbReference>
<sequence length="146" mass="16829">MSFHAKEFAGSHCGCRYQQDYRPTLGRDGKKESGTLEVIKFYYDGAIRFEQHCYGEAATFVFGVWASGMDEDGTLHWVLPDRRKSYYDESYLPKKLDRVDEAGNLYFDGGIFPWKLADDFAEDKRWGYPKWKVLLGKLTGKGKKGD</sequence>
<dbReference type="AlphaFoldDB" id="A0A173V4U9"/>
<organism evidence="1 2">
    <name type="scientific">Faecalibacterium prausnitzii</name>
    <dbReference type="NCBI Taxonomy" id="853"/>
    <lineage>
        <taxon>Bacteria</taxon>
        <taxon>Bacillati</taxon>
        <taxon>Bacillota</taxon>
        <taxon>Clostridia</taxon>
        <taxon>Eubacteriales</taxon>
        <taxon>Oscillospiraceae</taxon>
        <taxon>Faecalibacterium</taxon>
    </lineage>
</organism>
<gene>
    <name evidence="1" type="ORF">ERS852582_02537</name>
</gene>
<evidence type="ECO:0000313" key="2">
    <source>
        <dbReference type="Proteomes" id="UP000095649"/>
    </source>
</evidence>
<reference evidence="1 2" key="1">
    <citation type="submission" date="2015-09" db="EMBL/GenBank/DDBJ databases">
        <authorList>
            <consortium name="Pathogen Informatics"/>
        </authorList>
    </citation>
    <scope>NUCLEOTIDE SEQUENCE [LARGE SCALE GENOMIC DNA]</scope>
    <source>
        <strain evidence="1 2">2789STDY5834970</strain>
    </source>
</reference>
<dbReference type="EMBL" id="CYXN01000033">
    <property type="protein sequence ID" value="CUN21730.1"/>
    <property type="molecule type" value="Genomic_DNA"/>
</dbReference>
<dbReference type="OrthoDB" id="1860771at2"/>